<feature type="signal peptide" evidence="6">
    <location>
        <begin position="1"/>
        <end position="15"/>
    </location>
</feature>
<organism evidence="9">
    <name type="scientific">Anopheles sinensis</name>
    <name type="common">Mosquito</name>
    <dbReference type="NCBI Taxonomy" id="74873"/>
    <lineage>
        <taxon>Eukaryota</taxon>
        <taxon>Metazoa</taxon>
        <taxon>Ecdysozoa</taxon>
        <taxon>Arthropoda</taxon>
        <taxon>Hexapoda</taxon>
        <taxon>Insecta</taxon>
        <taxon>Pterygota</taxon>
        <taxon>Neoptera</taxon>
        <taxon>Endopterygota</taxon>
        <taxon>Diptera</taxon>
        <taxon>Nematocera</taxon>
        <taxon>Culicoidea</taxon>
        <taxon>Culicidae</taxon>
        <taxon>Anophelinae</taxon>
        <taxon>Anopheles</taxon>
    </lineage>
</organism>
<dbReference type="GO" id="GO:0035869">
    <property type="term" value="C:ciliary transition zone"/>
    <property type="evidence" value="ECO:0007669"/>
    <property type="project" value="TreeGrafter"/>
</dbReference>
<dbReference type="OrthoDB" id="2104337at2759"/>
<evidence type="ECO:0000256" key="2">
    <source>
        <dbReference type="ARBA" id="ARBA00022729"/>
    </source>
</evidence>
<dbReference type="InterPro" id="IPR040354">
    <property type="entry name" value="TCTN1-3"/>
</dbReference>
<keyword evidence="4" id="KW-0325">Glycoprotein</keyword>
<dbReference type="Proteomes" id="UP000030765">
    <property type="component" value="Unassembled WGS sequence"/>
</dbReference>
<feature type="region of interest" description="Disordered" evidence="5">
    <location>
        <begin position="37"/>
        <end position="92"/>
    </location>
</feature>
<reference evidence="10" key="2">
    <citation type="submission" date="2020-05" db="UniProtKB">
        <authorList>
            <consortium name="EnsemblMetazoa"/>
        </authorList>
    </citation>
    <scope>IDENTIFICATION</scope>
</reference>
<evidence type="ECO:0000259" key="7">
    <source>
        <dbReference type="Pfam" id="PF07773"/>
    </source>
</evidence>
<dbReference type="Pfam" id="PF07773">
    <property type="entry name" value="TCTN_DUF1619"/>
    <property type="match status" value="1"/>
</dbReference>
<name>A0A084VDL7_ANOSI</name>
<protein>
    <submittedName>
        <fullName evidence="9">AGAP005448-PA-like protein</fullName>
    </submittedName>
    <submittedName>
        <fullName evidence="10">DUF1619 domain-containing protein</fullName>
    </submittedName>
</protein>
<feature type="chain" id="PRO_5011842599" evidence="6">
    <location>
        <begin position="16"/>
        <end position="708"/>
    </location>
</feature>
<reference evidence="9 11" key="1">
    <citation type="journal article" date="2014" name="BMC Genomics">
        <title>Genome sequence of Anopheles sinensis provides insight into genetics basis of mosquito competence for malaria parasites.</title>
        <authorList>
            <person name="Zhou D."/>
            <person name="Zhang D."/>
            <person name="Ding G."/>
            <person name="Shi L."/>
            <person name="Hou Q."/>
            <person name="Ye Y."/>
            <person name="Xu Y."/>
            <person name="Zhou H."/>
            <person name="Xiong C."/>
            <person name="Li S."/>
            <person name="Yu J."/>
            <person name="Hong S."/>
            <person name="Yu X."/>
            <person name="Zou P."/>
            <person name="Chen C."/>
            <person name="Chang X."/>
            <person name="Wang W."/>
            <person name="Lv Y."/>
            <person name="Sun Y."/>
            <person name="Ma L."/>
            <person name="Shen B."/>
            <person name="Zhu C."/>
        </authorList>
    </citation>
    <scope>NUCLEOTIDE SEQUENCE [LARGE SCALE GENOMIC DNA]</scope>
</reference>
<evidence type="ECO:0000313" key="9">
    <source>
        <dbReference type="EMBL" id="KFB36061.1"/>
    </source>
</evidence>
<keyword evidence="11" id="KW-1185">Reference proteome</keyword>
<dbReference type="EMBL" id="KE524705">
    <property type="protein sequence ID" value="KFB36061.1"/>
    <property type="molecule type" value="Genomic_DNA"/>
</dbReference>
<dbReference type="VEuPathDB" id="VectorBase:ASIS023492"/>
<accession>A0A084VDL7</accession>
<evidence type="ECO:0000259" key="8">
    <source>
        <dbReference type="Pfam" id="PF25752"/>
    </source>
</evidence>
<dbReference type="PANTHER" id="PTHR14611:SF2">
    <property type="entry name" value="TECTONIC"/>
    <property type="match status" value="1"/>
</dbReference>
<dbReference type="Pfam" id="PF25752">
    <property type="entry name" value="DUF1619_N"/>
    <property type="match status" value="1"/>
</dbReference>
<evidence type="ECO:0000256" key="4">
    <source>
        <dbReference type="ARBA" id="ARBA00023180"/>
    </source>
</evidence>
<evidence type="ECO:0000313" key="10">
    <source>
        <dbReference type="EnsemblMetazoa" id="ASIC003090-PA"/>
    </source>
</evidence>
<evidence type="ECO:0000256" key="3">
    <source>
        <dbReference type="ARBA" id="ARBA00022794"/>
    </source>
</evidence>
<sequence length="708" mass="79907">MLLYITLLLAVVIDAKDDRNVQRFVKIDLSKINVKNTTDSNNVSTTTTETPTTIEGSTTLGTSGPTTAAPSNITSTTAVPTTESTPSTVPAVTTSTATTVDSTMSIDFDPTFPPLKEGRAAKLVPRGYFCQCDLKINTCDVNCCCDIDCNEAILKAFHCDEEQLHRDEYHHDEGLQSCRVQGGLFCLVEPIHEEGDESYYDPKRLPDATRFKWKDVFPVDATEPNDIRIDHYRVGDTMYFFNETSETVQVFDLPYSLTNSVCQITQPVRFLRESSNLCRRTVEELVAFNRAFVEHHRSVRFFRTPKKSTVMEHYCVEEQDCINVTLSVCHSVDETGTGWNCSAHNINTTSNATSDTTVDFLEDDVGSMGSCDRLEIDFFNNYTHLLEVRMKLFCHPDTPDSWMDTSVWQRVAVKFPVASRKHSNSTRSVSGNLGYLIGKPLIVSHLELGRNGTLKTGGSEPNVPSERPLKPMLAYFTNGTRLPDESFRLRLPISKANRCTLTDESYQTINFGVDCWQRCNFVLVEGGWNVSTESTQNYTQLCRQLQEKLYDHLLHGVRKTSDGYDNLNLYLSKYGNPINKTTDWIQLRSVNVIAEAQPGSDTDTSTTHEGGQDYFTCSNMLINVDYRFYYARQRVHDVRHQAILHTGEVVFGPRVNLRFRRDEEVRVPIFVQVQFFDLTSSGGIGRTTQADLLLLGILVCLCVCIFHL</sequence>
<dbReference type="AlphaFoldDB" id="A0A084VDL7"/>
<evidence type="ECO:0000256" key="1">
    <source>
        <dbReference type="ARBA" id="ARBA00007633"/>
    </source>
</evidence>
<comment type="similarity">
    <text evidence="1">Belongs to the tectonic family.</text>
</comment>
<dbReference type="InterPro" id="IPR057724">
    <property type="entry name" value="TCTN1-3_N"/>
</dbReference>
<dbReference type="EnsemblMetazoa" id="ASIC003090-RA">
    <property type="protein sequence ID" value="ASIC003090-PA"/>
    <property type="gene ID" value="ASIC003090"/>
</dbReference>
<dbReference type="EMBL" id="ATLV01011630">
    <property type="status" value="NOT_ANNOTATED_CDS"/>
    <property type="molecule type" value="Genomic_DNA"/>
</dbReference>
<evidence type="ECO:0000256" key="5">
    <source>
        <dbReference type="SAM" id="MobiDB-lite"/>
    </source>
</evidence>
<feature type="domain" description="Tectonic-1-3 N-terminal" evidence="8">
    <location>
        <begin position="125"/>
        <end position="162"/>
    </location>
</feature>
<gene>
    <name evidence="9" type="ORF">ZHAS_00003090</name>
</gene>
<keyword evidence="3" id="KW-0970">Cilium biogenesis/degradation</keyword>
<dbReference type="PANTHER" id="PTHR14611">
    <property type="entry name" value="TECTONIC FAMILY MEMBER"/>
    <property type="match status" value="1"/>
</dbReference>
<dbReference type="VEuPathDB" id="VectorBase:ASIC003090"/>
<dbReference type="OMA" id="DFQYNHG"/>
<dbReference type="GO" id="GO:0060271">
    <property type="term" value="P:cilium assembly"/>
    <property type="evidence" value="ECO:0007669"/>
    <property type="project" value="TreeGrafter"/>
</dbReference>
<dbReference type="InterPro" id="IPR011677">
    <property type="entry name" value="TCTN1-3_dom"/>
</dbReference>
<proteinExistence type="inferred from homology"/>
<evidence type="ECO:0000313" key="11">
    <source>
        <dbReference type="Proteomes" id="UP000030765"/>
    </source>
</evidence>
<dbReference type="STRING" id="74873.A0A084VDL7"/>
<evidence type="ECO:0000256" key="6">
    <source>
        <dbReference type="SAM" id="SignalP"/>
    </source>
</evidence>
<feature type="domain" description="Tectonic-1-3" evidence="7">
    <location>
        <begin position="231"/>
        <end position="415"/>
    </location>
</feature>
<keyword evidence="2 6" id="KW-0732">Signal</keyword>